<accession>A0A5K7XHM4</accession>
<dbReference type="AlphaFoldDB" id="A0A5K7XHM4"/>
<dbReference type="Proteomes" id="UP000326837">
    <property type="component" value="Chromosome"/>
</dbReference>
<evidence type="ECO:0000313" key="2">
    <source>
        <dbReference type="EMBL" id="BBO35895.1"/>
    </source>
</evidence>
<sequence length="42" mass="4721">MVSRKGAKAQRRGKWHTPRQAAASLPRLTLLLNFAIATARYL</sequence>
<gene>
    <name evidence="2" type="ORF">PLANPX_5507</name>
</gene>
<dbReference type="EMBL" id="AP021861">
    <property type="protein sequence ID" value="BBO35895.1"/>
    <property type="molecule type" value="Genomic_DNA"/>
</dbReference>
<dbReference type="KEGG" id="lpav:PLANPX_5507"/>
<name>A0A5K7XHM4_9BACT</name>
<organism evidence="2 3">
    <name type="scientific">Lacipirellula parvula</name>
    <dbReference type="NCBI Taxonomy" id="2650471"/>
    <lineage>
        <taxon>Bacteria</taxon>
        <taxon>Pseudomonadati</taxon>
        <taxon>Planctomycetota</taxon>
        <taxon>Planctomycetia</taxon>
        <taxon>Pirellulales</taxon>
        <taxon>Lacipirellulaceae</taxon>
        <taxon>Lacipirellula</taxon>
    </lineage>
</organism>
<proteinExistence type="predicted"/>
<feature type="region of interest" description="Disordered" evidence="1">
    <location>
        <begin position="1"/>
        <end position="20"/>
    </location>
</feature>
<evidence type="ECO:0000313" key="3">
    <source>
        <dbReference type="Proteomes" id="UP000326837"/>
    </source>
</evidence>
<evidence type="ECO:0000256" key="1">
    <source>
        <dbReference type="SAM" id="MobiDB-lite"/>
    </source>
</evidence>
<protein>
    <submittedName>
        <fullName evidence="2">Uncharacterized protein</fullName>
    </submittedName>
</protein>
<keyword evidence="3" id="KW-1185">Reference proteome</keyword>
<reference evidence="3" key="1">
    <citation type="submission" date="2019-10" db="EMBL/GenBank/DDBJ databases">
        <title>Lacipirellula parvula gen. nov., sp. nov., representing a lineage of planctomycetes widespread in freshwater anoxic habitats, and description of the family Lacipirellulaceae.</title>
        <authorList>
            <person name="Dedysh S.N."/>
            <person name="Kulichevskaya I.S."/>
            <person name="Beletsky A.V."/>
            <person name="Rakitin A.L."/>
            <person name="Mardanov A.V."/>
            <person name="Ivanova A.A."/>
            <person name="Saltykova V.X."/>
            <person name="Rijpstra W.I.C."/>
            <person name="Sinninghe Damste J.S."/>
            <person name="Ravin N.V."/>
        </authorList>
    </citation>
    <scope>NUCLEOTIDE SEQUENCE [LARGE SCALE GENOMIC DNA]</scope>
    <source>
        <strain evidence="3">PX69</strain>
    </source>
</reference>
<feature type="compositionally biased region" description="Basic residues" evidence="1">
    <location>
        <begin position="1"/>
        <end position="17"/>
    </location>
</feature>